<dbReference type="Gene3D" id="3.100.10.10">
    <property type="match status" value="1"/>
</dbReference>
<reference evidence="6" key="3">
    <citation type="submission" date="2011-03" db="EMBL/GenBank/DDBJ databases">
        <title>Annotation of Magnaporthe poae ATCC 64411.</title>
        <authorList>
            <person name="Ma L.-J."/>
            <person name="Dead R."/>
            <person name="Young S.K."/>
            <person name="Zeng Q."/>
            <person name="Gargeya S."/>
            <person name="Fitzgerald M."/>
            <person name="Haas B."/>
            <person name="Abouelleil A."/>
            <person name="Alvarado L."/>
            <person name="Arachchi H.M."/>
            <person name="Berlin A."/>
            <person name="Brown A."/>
            <person name="Chapman S.B."/>
            <person name="Chen Z."/>
            <person name="Dunbar C."/>
            <person name="Freedman E."/>
            <person name="Gearin G."/>
            <person name="Gellesch M."/>
            <person name="Goldberg J."/>
            <person name="Griggs A."/>
            <person name="Gujja S."/>
            <person name="Heiman D."/>
            <person name="Howarth C."/>
            <person name="Larson L."/>
            <person name="Lui A."/>
            <person name="MacDonald P.J.P."/>
            <person name="Mehta T."/>
            <person name="Montmayeur A."/>
            <person name="Murphy C."/>
            <person name="Neiman D."/>
            <person name="Pearson M."/>
            <person name="Priest M."/>
            <person name="Roberts A."/>
            <person name="Saif S."/>
            <person name="Shea T."/>
            <person name="Shenoy N."/>
            <person name="Sisk P."/>
            <person name="Stolte C."/>
            <person name="Sykes S."/>
            <person name="Yandava C."/>
            <person name="Wortman J."/>
            <person name="Nusbaum C."/>
            <person name="Birren B."/>
        </authorList>
    </citation>
    <scope>NUCLEOTIDE SEQUENCE</scope>
    <source>
        <strain evidence="6">ATCC 64411</strain>
    </source>
</reference>
<dbReference type="GO" id="GO:0006412">
    <property type="term" value="P:translation"/>
    <property type="evidence" value="ECO:0007669"/>
    <property type="project" value="InterPro"/>
</dbReference>
<dbReference type="Proteomes" id="UP000011715">
    <property type="component" value="Unassembled WGS sequence"/>
</dbReference>
<dbReference type="InterPro" id="IPR005749">
    <property type="entry name" value="Ribosomal_uL15_bac-type"/>
</dbReference>
<dbReference type="InterPro" id="IPR036227">
    <property type="entry name" value="Ribosomal_uL15/eL18_sf"/>
</dbReference>
<reference evidence="8" key="1">
    <citation type="submission" date="2010-05" db="EMBL/GenBank/DDBJ databases">
        <title>The genome sequence of Magnaporthe poae strain ATCC 64411.</title>
        <authorList>
            <person name="Ma L.-J."/>
            <person name="Dead R."/>
            <person name="Young S."/>
            <person name="Zeng Q."/>
            <person name="Koehrsen M."/>
            <person name="Alvarado L."/>
            <person name="Berlin A."/>
            <person name="Chapman S.B."/>
            <person name="Chen Z."/>
            <person name="Freedman E."/>
            <person name="Gellesch M."/>
            <person name="Goldberg J."/>
            <person name="Griggs A."/>
            <person name="Gujja S."/>
            <person name="Heilman E.R."/>
            <person name="Heiman D."/>
            <person name="Hepburn T."/>
            <person name="Howarth C."/>
            <person name="Jen D."/>
            <person name="Larson L."/>
            <person name="Mehta T."/>
            <person name="Neiman D."/>
            <person name="Pearson M."/>
            <person name="Roberts A."/>
            <person name="Saif S."/>
            <person name="Shea T."/>
            <person name="Shenoy N."/>
            <person name="Sisk P."/>
            <person name="Stolte C."/>
            <person name="Sykes S."/>
            <person name="Walk T."/>
            <person name="White J."/>
            <person name="Yandava C."/>
            <person name="Haas B."/>
            <person name="Nusbaum C."/>
            <person name="Birren B."/>
        </authorList>
    </citation>
    <scope>NUCLEOTIDE SEQUENCE [LARGE SCALE GENOMIC DNA]</scope>
    <source>
        <strain evidence="8">ATCC 64411 / 73-15</strain>
    </source>
</reference>
<evidence type="ECO:0000313" key="8">
    <source>
        <dbReference type="Proteomes" id="UP000011715"/>
    </source>
</evidence>
<dbReference type="SUPFAM" id="SSF52080">
    <property type="entry name" value="Ribosomal proteins L15p and L18e"/>
    <property type="match status" value="1"/>
</dbReference>
<reference evidence="6" key="2">
    <citation type="submission" date="2010-05" db="EMBL/GenBank/DDBJ databases">
        <title>The Genome Sequence of Magnaporthe poae strain ATCC 64411.</title>
        <authorList>
            <consortium name="The Broad Institute Genome Sequencing Platform"/>
            <consortium name="Broad Institute Genome Sequencing Center for Infectious Disease"/>
            <person name="Ma L.-J."/>
            <person name="Dead R."/>
            <person name="Young S."/>
            <person name="Zeng Q."/>
            <person name="Koehrsen M."/>
            <person name="Alvarado L."/>
            <person name="Berlin A."/>
            <person name="Chapman S.B."/>
            <person name="Chen Z."/>
            <person name="Freedman E."/>
            <person name="Gellesch M."/>
            <person name="Goldberg J."/>
            <person name="Griggs A."/>
            <person name="Gujja S."/>
            <person name="Heilman E.R."/>
            <person name="Heiman D."/>
            <person name="Hepburn T."/>
            <person name="Howarth C."/>
            <person name="Jen D."/>
            <person name="Larson L."/>
            <person name="Mehta T."/>
            <person name="Neiman D."/>
            <person name="Pearson M."/>
            <person name="Roberts A."/>
            <person name="Saif S."/>
            <person name="Shea T."/>
            <person name="Shenoy N."/>
            <person name="Sisk P."/>
            <person name="Stolte C."/>
            <person name="Sykes S."/>
            <person name="Walk T."/>
            <person name="White J."/>
            <person name="Yandava C."/>
            <person name="Haas B."/>
            <person name="Nusbaum C."/>
            <person name="Birren B."/>
        </authorList>
    </citation>
    <scope>NUCLEOTIDE SEQUENCE</scope>
    <source>
        <strain evidence="6">ATCC 64411</strain>
    </source>
</reference>
<keyword evidence="2 6" id="KW-0689">Ribosomal protein</keyword>
<dbReference type="InterPro" id="IPR030878">
    <property type="entry name" value="Ribosomal_uL15"/>
</dbReference>
<dbReference type="AlphaFoldDB" id="A0A0C4EFW6"/>
<dbReference type="NCBIfam" id="TIGR01071">
    <property type="entry name" value="rplO_bact"/>
    <property type="match status" value="1"/>
</dbReference>
<dbReference type="PANTHER" id="PTHR12934:SF11">
    <property type="entry name" value="LARGE RIBOSOMAL SUBUNIT PROTEIN UL15M"/>
    <property type="match status" value="1"/>
</dbReference>
<evidence type="ECO:0000313" key="6">
    <source>
        <dbReference type="EMBL" id="KLU92689.1"/>
    </source>
</evidence>
<dbReference type="HAMAP" id="MF_01341">
    <property type="entry name" value="Ribosomal_uL15"/>
    <property type="match status" value="1"/>
</dbReference>
<dbReference type="OMA" id="VVTRYYT"/>
<comment type="similarity">
    <text evidence="1">Belongs to the universal ribosomal protein uL15 family.</text>
</comment>
<dbReference type="EMBL" id="GL876984">
    <property type="protein sequence ID" value="KLU92689.1"/>
    <property type="molecule type" value="Genomic_DNA"/>
</dbReference>
<dbReference type="Pfam" id="PF00828">
    <property type="entry name" value="Ribosomal_L27A"/>
    <property type="match status" value="1"/>
</dbReference>
<dbReference type="STRING" id="644358.A0A0C4EFW6"/>
<dbReference type="eggNOG" id="KOG0846">
    <property type="taxonomic scope" value="Eukaryota"/>
</dbReference>
<evidence type="ECO:0000313" key="7">
    <source>
        <dbReference type="EnsemblFungi" id="MAPG_11676T0"/>
    </source>
</evidence>
<keyword evidence="3" id="KW-0687">Ribonucleoprotein</keyword>
<organism evidence="7 8">
    <name type="scientific">Magnaporthiopsis poae (strain ATCC 64411 / 73-15)</name>
    <name type="common">Kentucky bluegrass fungus</name>
    <name type="synonym">Magnaporthe poae</name>
    <dbReference type="NCBI Taxonomy" id="644358"/>
    <lineage>
        <taxon>Eukaryota</taxon>
        <taxon>Fungi</taxon>
        <taxon>Dikarya</taxon>
        <taxon>Ascomycota</taxon>
        <taxon>Pezizomycotina</taxon>
        <taxon>Sordariomycetes</taxon>
        <taxon>Sordariomycetidae</taxon>
        <taxon>Magnaporthales</taxon>
        <taxon>Magnaporthaceae</taxon>
        <taxon>Magnaporthiopsis</taxon>
    </lineage>
</organism>
<keyword evidence="8" id="KW-1185">Reference proteome</keyword>
<accession>A0A0C4EFW6</accession>
<reference evidence="7" key="4">
    <citation type="journal article" date="2015" name="G3 (Bethesda)">
        <title>Genome sequences of three phytopathogenic species of the Magnaporthaceae family of fungi.</title>
        <authorList>
            <person name="Okagaki L.H."/>
            <person name="Nunes C.C."/>
            <person name="Sailsbery J."/>
            <person name="Clay B."/>
            <person name="Brown D."/>
            <person name="John T."/>
            <person name="Oh Y."/>
            <person name="Young N."/>
            <person name="Fitzgerald M."/>
            <person name="Haas B.J."/>
            <person name="Zeng Q."/>
            <person name="Young S."/>
            <person name="Adiconis X."/>
            <person name="Fan L."/>
            <person name="Levin J.Z."/>
            <person name="Mitchell T.K."/>
            <person name="Okubara P.A."/>
            <person name="Farman M.L."/>
            <person name="Kohn L.M."/>
            <person name="Birren B."/>
            <person name="Ma L.-J."/>
            <person name="Dean R.A."/>
        </authorList>
    </citation>
    <scope>NUCLEOTIDE SEQUENCE</scope>
    <source>
        <strain evidence="7">ATCC 64411 / 73-15</strain>
    </source>
</reference>
<dbReference type="GO" id="GO:0003735">
    <property type="term" value="F:structural constituent of ribosome"/>
    <property type="evidence" value="ECO:0007669"/>
    <property type="project" value="InterPro"/>
</dbReference>
<dbReference type="EnsemblFungi" id="MAPG_11676T0">
    <property type="protein sequence ID" value="MAPG_11676T0"/>
    <property type="gene ID" value="MAPG_11676"/>
</dbReference>
<evidence type="ECO:0000256" key="2">
    <source>
        <dbReference type="ARBA" id="ARBA00022980"/>
    </source>
</evidence>
<sequence length="316" mass="34606">MPPRLSLWQAARCCRGSIGPALAAPVSISKAVMPQPSPASLASVLGALSLQARQASILADLRDNNGAYNKRKRVGRGPSSGFGKTSGRGQKGRKARGNVRPWFQGGQTPLVVTWGRKGFVNHRAPELTELNLDRLQEWIDAGRIDATRQITPRELIRSGLIGKVEDGVKILARGAETFRTPIDIVASRVSGAAVAAIEGAGGKVTTRYYTRDSIQRLLRDEAVHTVKPLPTGPEHVSRVLAERNGLPTGVVRMPDPTSRRDIEYYRDPAHRGYLSHTLAPGESPSLYFKVPLERRVFSKAKLERDKAKNMSDPKLW</sequence>
<evidence type="ECO:0000259" key="5">
    <source>
        <dbReference type="Pfam" id="PF00828"/>
    </source>
</evidence>
<gene>
    <name evidence="6" type="ORF">MAPG_11676</name>
</gene>
<dbReference type="VEuPathDB" id="FungiDB:MAPG_11676"/>
<name>A0A0C4EFW6_MAGP6</name>
<dbReference type="PANTHER" id="PTHR12934">
    <property type="entry name" value="50S RIBOSOMAL PROTEIN L15"/>
    <property type="match status" value="1"/>
</dbReference>
<dbReference type="OrthoDB" id="361383at2759"/>
<proteinExistence type="inferred from homology"/>
<dbReference type="GO" id="GO:0005762">
    <property type="term" value="C:mitochondrial large ribosomal subunit"/>
    <property type="evidence" value="ECO:0007669"/>
    <property type="project" value="TreeGrafter"/>
</dbReference>
<feature type="region of interest" description="Disordered" evidence="4">
    <location>
        <begin position="68"/>
        <end position="100"/>
    </location>
</feature>
<evidence type="ECO:0000256" key="4">
    <source>
        <dbReference type="SAM" id="MobiDB-lite"/>
    </source>
</evidence>
<feature type="domain" description="Large ribosomal subunit protein uL15/eL18" evidence="5">
    <location>
        <begin position="129"/>
        <end position="205"/>
    </location>
</feature>
<evidence type="ECO:0000256" key="1">
    <source>
        <dbReference type="ARBA" id="ARBA00007320"/>
    </source>
</evidence>
<dbReference type="InterPro" id="IPR021131">
    <property type="entry name" value="Ribosomal_uL15/eL18"/>
</dbReference>
<dbReference type="EMBL" id="ADBL01002881">
    <property type="status" value="NOT_ANNOTATED_CDS"/>
    <property type="molecule type" value="Genomic_DNA"/>
</dbReference>
<protein>
    <submittedName>
        <fullName evidence="6">54S ribosomal protein L10</fullName>
    </submittedName>
</protein>
<reference evidence="7" key="5">
    <citation type="submission" date="2015-06" db="UniProtKB">
        <authorList>
            <consortium name="EnsemblFungi"/>
        </authorList>
    </citation>
    <scope>IDENTIFICATION</scope>
    <source>
        <strain evidence="7">ATCC 64411</strain>
    </source>
</reference>
<evidence type="ECO:0000256" key="3">
    <source>
        <dbReference type="ARBA" id="ARBA00023274"/>
    </source>
</evidence>